<dbReference type="RefSeq" id="WP_179501431.1">
    <property type="nucleotide sequence ID" value="NZ_JACCAA010000001.1"/>
</dbReference>
<sequence length="381" mass="40299">MRSVATALVLSLAVLAACSSEGDDSPTDGRSGSSPTGQSSNQSPSQSPSDVLTATPAPSDPKSATVTRTVVSGLEAPWGLDFLPDGTAVVTERDSRRVLVIEDGKAREIGTVTQAAPGEEAGLLGVAVSPDFEQDKTLFLYLTTQEDNRIVRTTYDGKRLGELDPIVTGIPRGMIHDGGRLAFGPDGLLIASTGDSGDQGTAQDEDSLGGKILRMTPEGKPAPGNPNDDLVLSLGHRNVQGLAFDSTGQLWASEFGSQEFDELNRIEAGRNYGWPQFEGEGGTDQMTDPQVVWSTDEASPSGLAFAEGHLWMASLRGERLWRVDVAGGKASAPKDFFVGDYGRLRTVALAPNGKLWLTTSNRDGRGDPAKGDDRILEVTLK</sequence>
<name>A0A7Y9S156_9ACTN</name>
<dbReference type="Gene3D" id="2.120.10.30">
    <property type="entry name" value="TolB, C-terminal domain"/>
    <property type="match status" value="1"/>
</dbReference>
<organism evidence="4 5">
    <name type="scientific">Nocardioides daedukensis</name>
    <dbReference type="NCBI Taxonomy" id="634462"/>
    <lineage>
        <taxon>Bacteria</taxon>
        <taxon>Bacillati</taxon>
        <taxon>Actinomycetota</taxon>
        <taxon>Actinomycetes</taxon>
        <taxon>Propionibacteriales</taxon>
        <taxon>Nocardioidaceae</taxon>
        <taxon>Nocardioides</taxon>
    </lineage>
</organism>
<protein>
    <submittedName>
        <fullName evidence="4">Glucose/arabinose dehydrogenase</fullName>
    </submittedName>
</protein>
<dbReference type="InterPro" id="IPR012938">
    <property type="entry name" value="Glc/Sorbosone_DH"/>
</dbReference>
<comment type="caution">
    <text evidence="4">The sequence shown here is derived from an EMBL/GenBank/DDBJ whole genome shotgun (WGS) entry which is preliminary data.</text>
</comment>
<feature type="signal peptide" evidence="2">
    <location>
        <begin position="1"/>
        <end position="16"/>
    </location>
</feature>
<dbReference type="AlphaFoldDB" id="A0A7Y9S156"/>
<evidence type="ECO:0000259" key="3">
    <source>
        <dbReference type="Pfam" id="PF07995"/>
    </source>
</evidence>
<evidence type="ECO:0000313" key="4">
    <source>
        <dbReference type="EMBL" id="NYG58253.1"/>
    </source>
</evidence>
<keyword evidence="5" id="KW-1185">Reference proteome</keyword>
<dbReference type="InterPro" id="IPR011041">
    <property type="entry name" value="Quinoprot_gluc/sorb_DH_b-prop"/>
</dbReference>
<dbReference type="PROSITE" id="PS51257">
    <property type="entry name" value="PROKAR_LIPOPROTEIN"/>
    <property type="match status" value="1"/>
</dbReference>
<feature type="domain" description="Glucose/Sorbosone dehydrogenase" evidence="3">
    <location>
        <begin position="74"/>
        <end position="365"/>
    </location>
</feature>
<accession>A0A7Y9S156</accession>
<dbReference type="SUPFAM" id="SSF50952">
    <property type="entry name" value="Soluble quinoprotein glucose dehydrogenase"/>
    <property type="match status" value="1"/>
</dbReference>
<reference evidence="4 5" key="1">
    <citation type="submission" date="2020-07" db="EMBL/GenBank/DDBJ databases">
        <title>Sequencing the genomes of 1000 actinobacteria strains.</title>
        <authorList>
            <person name="Klenk H.-P."/>
        </authorList>
    </citation>
    <scope>NUCLEOTIDE SEQUENCE [LARGE SCALE GENOMIC DNA]</scope>
    <source>
        <strain evidence="4 5">DSM 23819</strain>
    </source>
</reference>
<dbReference type="Proteomes" id="UP000540656">
    <property type="component" value="Unassembled WGS sequence"/>
</dbReference>
<gene>
    <name evidence="4" type="ORF">BJ980_001176</name>
</gene>
<dbReference type="InterPro" id="IPR011042">
    <property type="entry name" value="6-blade_b-propeller_TolB-like"/>
</dbReference>
<feature type="chain" id="PRO_5039235945" evidence="2">
    <location>
        <begin position="17"/>
        <end position="381"/>
    </location>
</feature>
<dbReference type="PANTHER" id="PTHR19328:SF13">
    <property type="entry name" value="HIPL1 PROTEIN"/>
    <property type="match status" value="1"/>
</dbReference>
<feature type="region of interest" description="Disordered" evidence="1">
    <location>
        <begin position="19"/>
        <end position="64"/>
    </location>
</feature>
<dbReference type="EMBL" id="JACCAA010000001">
    <property type="protein sequence ID" value="NYG58253.1"/>
    <property type="molecule type" value="Genomic_DNA"/>
</dbReference>
<evidence type="ECO:0000256" key="2">
    <source>
        <dbReference type="SAM" id="SignalP"/>
    </source>
</evidence>
<evidence type="ECO:0000313" key="5">
    <source>
        <dbReference type="Proteomes" id="UP000540656"/>
    </source>
</evidence>
<keyword evidence="2" id="KW-0732">Signal</keyword>
<feature type="compositionally biased region" description="Low complexity" evidence="1">
    <location>
        <begin position="29"/>
        <end position="49"/>
    </location>
</feature>
<proteinExistence type="predicted"/>
<evidence type="ECO:0000256" key="1">
    <source>
        <dbReference type="SAM" id="MobiDB-lite"/>
    </source>
</evidence>
<dbReference type="PANTHER" id="PTHR19328">
    <property type="entry name" value="HEDGEHOG-INTERACTING PROTEIN"/>
    <property type="match status" value="1"/>
</dbReference>
<dbReference type="Pfam" id="PF07995">
    <property type="entry name" value="GSDH"/>
    <property type="match status" value="1"/>
</dbReference>